<dbReference type="Proteomes" id="UP000019184">
    <property type="component" value="Unassembled WGS sequence"/>
</dbReference>
<dbReference type="InterPro" id="IPR049641">
    <property type="entry name" value="THIVI_2564-like"/>
</dbReference>
<dbReference type="AlphaFoldDB" id="A0A7U7GDK5"/>
<evidence type="ECO:0000313" key="3">
    <source>
        <dbReference type="Proteomes" id="UP000019184"/>
    </source>
</evidence>
<comment type="caution">
    <text evidence="2">The sequence shown here is derived from an EMBL/GenBank/DDBJ whole genome shotgun (WGS) entry which is preliminary data.</text>
</comment>
<feature type="transmembrane region" description="Helical" evidence="1">
    <location>
        <begin position="6"/>
        <end position="24"/>
    </location>
</feature>
<evidence type="ECO:0000313" key="2">
    <source>
        <dbReference type="EMBL" id="CDH46167.1"/>
    </source>
</evidence>
<feature type="transmembrane region" description="Helical" evidence="1">
    <location>
        <begin position="36"/>
        <end position="59"/>
    </location>
</feature>
<proteinExistence type="predicted"/>
<gene>
    <name evidence="2" type="ORF">BN874_360050</name>
</gene>
<reference evidence="2 3" key="1">
    <citation type="journal article" date="2014" name="ISME J.">
        <title>Candidatus Competibacter-lineage genomes retrieved from metagenomes reveal functional metabolic diversity.</title>
        <authorList>
            <person name="McIlroy S.J."/>
            <person name="Albertsen M."/>
            <person name="Andresen E.K."/>
            <person name="Saunders A.M."/>
            <person name="Kristiansen R."/>
            <person name="Stokholm-Bjerregaard M."/>
            <person name="Nielsen K.L."/>
            <person name="Nielsen P.H."/>
        </authorList>
    </citation>
    <scope>NUCLEOTIDE SEQUENCE [LARGE SCALE GENOMIC DNA]</scope>
    <source>
        <strain evidence="2 3">Run_B_J11</strain>
    </source>
</reference>
<keyword evidence="1" id="KW-1133">Transmembrane helix</keyword>
<protein>
    <submittedName>
        <fullName evidence="2">Uncharacterized protein</fullName>
    </submittedName>
</protein>
<sequence>MPLIQLVIVLVVFGVILWAINTYIPMDGTIKKILNVVVILVVILFVLSAFGLLGSMQGIRVG</sequence>
<keyword evidence="1" id="KW-0812">Transmembrane</keyword>
<name>A0A7U7GDK5_9GAMM</name>
<dbReference type="RefSeq" id="WP_034434661.1">
    <property type="nucleotide sequence ID" value="NZ_CBTK010000250.1"/>
</dbReference>
<dbReference type="NCBIfam" id="NF041949">
    <property type="entry name" value="THIVI_2564_fam"/>
    <property type="match status" value="1"/>
</dbReference>
<dbReference type="EMBL" id="CBTK010000250">
    <property type="protein sequence ID" value="CDH46167.1"/>
    <property type="molecule type" value="Genomic_DNA"/>
</dbReference>
<keyword evidence="1" id="KW-0472">Membrane</keyword>
<accession>A0A7U7GDK5</accession>
<evidence type="ECO:0000256" key="1">
    <source>
        <dbReference type="SAM" id="Phobius"/>
    </source>
</evidence>
<keyword evidence="3" id="KW-1185">Reference proteome</keyword>
<organism evidence="2 3">
    <name type="scientific">Candidatus Contendobacter odensis Run_B_J11</name>
    <dbReference type="NCBI Taxonomy" id="1400861"/>
    <lineage>
        <taxon>Bacteria</taxon>
        <taxon>Pseudomonadati</taxon>
        <taxon>Pseudomonadota</taxon>
        <taxon>Gammaproteobacteria</taxon>
        <taxon>Candidatus Competibacteraceae</taxon>
        <taxon>Candidatus Contendibacter</taxon>
    </lineage>
</organism>